<comment type="caution">
    <text evidence="1">The sequence shown here is derived from an EMBL/GenBank/DDBJ whole genome shotgun (WGS) entry which is preliminary data.</text>
</comment>
<dbReference type="SUPFAM" id="SSF63825">
    <property type="entry name" value="YWTD domain"/>
    <property type="match status" value="1"/>
</dbReference>
<keyword evidence="2" id="KW-1185">Reference proteome</keyword>
<organism evidence="1 2">
    <name type="scientific">Herbidospora galbida</name>
    <dbReference type="NCBI Taxonomy" id="2575442"/>
    <lineage>
        <taxon>Bacteria</taxon>
        <taxon>Bacillati</taxon>
        <taxon>Actinomycetota</taxon>
        <taxon>Actinomycetes</taxon>
        <taxon>Streptosporangiales</taxon>
        <taxon>Streptosporangiaceae</taxon>
        <taxon>Herbidospora</taxon>
    </lineage>
</organism>
<dbReference type="Pfam" id="PF09684">
    <property type="entry name" value="Tail_P2_I"/>
    <property type="match status" value="1"/>
</dbReference>
<dbReference type="InterPro" id="IPR011042">
    <property type="entry name" value="6-blade_b-propeller_TolB-like"/>
</dbReference>
<sequence length="514" mass="54672">MSYLERLPTVLRSPDLGDLLMVFEKLLDGIDDDAPASSPPLAQLIETLPDLYDPARTRADLLPWLAGWLGFELPPGWTVEQRRRVIAGIMDLHLRRGTRAGLAGLLDLAVAAPDRQRVTVDSGGKVLFARADGRVHTLVSQGPYIRAAPNRTLAYPGLVSPQCLALTPGGDLLVGDAGGIGGRPAPGVWRITRTGAYADLTGGPPVPRPLGSAAWNLTAPVAVAVDPAAAGWILYVLDIQQTGLRLSRLTAANPFQEEIVPVHATVRNVVDVTAAVVDGGHLLILNRRDRRIVDVDLAASAAEPRTIALTGLTAPRSLTVTGDRYIVGDTRPEAPADLFQVPKAGGAPVPLLAGVPEAGNPLLAPYAVIQEDARVLLVLDVGLQPDQDPARPYLRRSLRPAALYRVDLRPNPPRVTRVSEPGGMVFPRGMVRHEGTVYLCDGGEPLSRNETAPNGVPRRNLRASANELAVIVHFVRAGATTAEQRAILRSIGDALDRERPASALPTLLSAIGAN</sequence>
<dbReference type="RefSeq" id="WP_137246616.1">
    <property type="nucleotide sequence ID" value="NZ_SZQA01000006.1"/>
</dbReference>
<dbReference type="EMBL" id="SZQA01000006">
    <property type="protein sequence ID" value="TKK89558.1"/>
    <property type="molecule type" value="Genomic_DNA"/>
</dbReference>
<evidence type="ECO:0000313" key="2">
    <source>
        <dbReference type="Proteomes" id="UP000308705"/>
    </source>
</evidence>
<dbReference type="OrthoDB" id="370073at2"/>
<dbReference type="InterPro" id="IPR011748">
    <property type="entry name" value="Unchr_phage_tail-like"/>
</dbReference>
<dbReference type="Proteomes" id="UP000308705">
    <property type="component" value="Unassembled WGS sequence"/>
</dbReference>
<dbReference type="InterPro" id="IPR006521">
    <property type="entry name" value="Tail_protein_I"/>
</dbReference>
<name>A0A4U3MJ74_9ACTN</name>
<reference evidence="1 2" key="1">
    <citation type="submission" date="2019-04" db="EMBL/GenBank/DDBJ databases">
        <title>Herbidospora sp. NEAU-GS14.nov., a novel actinomycete isolated from soil.</title>
        <authorList>
            <person name="Han L."/>
        </authorList>
    </citation>
    <scope>NUCLEOTIDE SEQUENCE [LARGE SCALE GENOMIC DNA]</scope>
    <source>
        <strain evidence="1 2">NEAU-GS14</strain>
    </source>
</reference>
<evidence type="ECO:0008006" key="3">
    <source>
        <dbReference type="Google" id="ProtNLM"/>
    </source>
</evidence>
<dbReference type="AlphaFoldDB" id="A0A4U3MJ74"/>
<dbReference type="NCBIfam" id="TIGR02242">
    <property type="entry name" value="tail_TIGR02242"/>
    <property type="match status" value="1"/>
</dbReference>
<proteinExistence type="predicted"/>
<evidence type="ECO:0000313" key="1">
    <source>
        <dbReference type="EMBL" id="TKK89558.1"/>
    </source>
</evidence>
<gene>
    <name evidence="1" type="ORF">FDA94_09210</name>
</gene>
<protein>
    <recommendedName>
        <fullName evidence="3">Phage tail protein</fullName>
    </recommendedName>
</protein>
<accession>A0A4U3MJ74</accession>
<dbReference type="Gene3D" id="2.120.10.30">
    <property type="entry name" value="TolB, C-terminal domain"/>
    <property type="match status" value="1"/>
</dbReference>